<comment type="caution">
    <text evidence="2">The sequence shown here is derived from an EMBL/GenBank/DDBJ whole genome shotgun (WGS) entry which is preliminary data.</text>
</comment>
<keyword evidence="3" id="KW-1185">Reference proteome</keyword>
<sequence length="303" mass="33756">MELDMREHPKDGLPVDDDRYNTHHHPQADIMAALGAHAGDLTHADPPRHLYAYAPFASAITESQKIHASKCHTLTLPTFSLHELDVQFMRSYKNRKVGVDEILDDMTSATKSCCGVIFDSTVVPQRYFVRLPDASPKDSPHWGLVTTVEELLALLCTSMRPRNQISDQLALGQGLTVFLRPWDDGIVEGVEFRVFVPPPLTNDRGFKVAAISQYVWHKPLSVQDSERVKEIAEIAAKDAPTLLDVIVTAAVAGDTIHGFTASRLHYGHRDQGGLEGSAAGRDQSLRRYEPLRKLSVSLDFRRE</sequence>
<reference evidence="2" key="1">
    <citation type="submission" date="2023-04" db="EMBL/GenBank/DDBJ databases">
        <title>Black Yeasts Isolated from many extreme environments.</title>
        <authorList>
            <person name="Coleine C."/>
            <person name="Stajich J.E."/>
            <person name="Selbmann L."/>
        </authorList>
    </citation>
    <scope>NUCLEOTIDE SEQUENCE</scope>
    <source>
        <strain evidence="2">CCFEE 5312</strain>
    </source>
</reference>
<evidence type="ECO:0000256" key="1">
    <source>
        <dbReference type="SAM" id="MobiDB-lite"/>
    </source>
</evidence>
<accession>A0AAJ0LWC8</accession>
<evidence type="ECO:0000313" key="3">
    <source>
        <dbReference type="Proteomes" id="UP001271007"/>
    </source>
</evidence>
<dbReference type="Proteomes" id="UP001271007">
    <property type="component" value="Unassembled WGS sequence"/>
</dbReference>
<feature type="compositionally biased region" description="Basic and acidic residues" evidence="1">
    <location>
        <begin position="1"/>
        <end position="21"/>
    </location>
</feature>
<protein>
    <submittedName>
        <fullName evidence="2">Uncharacterized protein</fullName>
    </submittedName>
</protein>
<gene>
    <name evidence="2" type="ORF">LTR09_000847</name>
</gene>
<proteinExistence type="predicted"/>
<dbReference type="EMBL" id="JAWDJX010000002">
    <property type="protein sequence ID" value="KAK3057772.1"/>
    <property type="molecule type" value="Genomic_DNA"/>
</dbReference>
<feature type="region of interest" description="Disordered" evidence="1">
    <location>
        <begin position="1"/>
        <end position="22"/>
    </location>
</feature>
<name>A0AAJ0LWC8_9PEZI</name>
<evidence type="ECO:0000313" key="2">
    <source>
        <dbReference type="EMBL" id="KAK3057772.1"/>
    </source>
</evidence>
<dbReference type="AlphaFoldDB" id="A0AAJ0LWC8"/>
<organism evidence="2 3">
    <name type="scientific">Extremus antarcticus</name>
    <dbReference type="NCBI Taxonomy" id="702011"/>
    <lineage>
        <taxon>Eukaryota</taxon>
        <taxon>Fungi</taxon>
        <taxon>Dikarya</taxon>
        <taxon>Ascomycota</taxon>
        <taxon>Pezizomycotina</taxon>
        <taxon>Dothideomycetes</taxon>
        <taxon>Dothideomycetidae</taxon>
        <taxon>Mycosphaerellales</taxon>
        <taxon>Extremaceae</taxon>
        <taxon>Extremus</taxon>
    </lineage>
</organism>